<reference evidence="6" key="2">
    <citation type="journal article" date="2023" name="IMA Fungus">
        <title>Comparative genomic study of the Penicillium genus elucidates a diverse pangenome and 15 lateral gene transfer events.</title>
        <authorList>
            <person name="Petersen C."/>
            <person name="Sorensen T."/>
            <person name="Nielsen M.R."/>
            <person name="Sondergaard T.E."/>
            <person name="Sorensen J.L."/>
            <person name="Fitzpatrick D.A."/>
            <person name="Frisvad J.C."/>
            <person name="Nielsen K.L."/>
        </authorList>
    </citation>
    <scope>NUCLEOTIDE SEQUENCE</scope>
    <source>
        <strain evidence="6">IBT 29495</strain>
    </source>
</reference>
<evidence type="ECO:0000313" key="7">
    <source>
        <dbReference type="Proteomes" id="UP001149954"/>
    </source>
</evidence>
<dbReference type="InterPro" id="IPR036396">
    <property type="entry name" value="Cyt_P450_sf"/>
</dbReference>
<dbReference type="GO" id="GO:0004497">
    <property type="term" value="F:monooxygenase activity"/>
    <property type="evidence" value="ECO:0007669"/>
    <property type="project" value="InterPro"/>
</dbReference>
<proteinExistence type="inferred from homology"/>
<evidence type="ECO:0000256" key="2">
    <source>
        <dbReference type="ARBA" id="ARBA00010617"/>
    </source>
</evidence>
<dbReference type="OrthoDB" id="1844152at2759"/>
<dbReference type="GO" id="GO:0005506">
    <property type="term" value="F:iron ion binding"/>
    <property type="evidence" value="ECO:0007669"/>
    <property type="project" value="InterPro"/>
</dbReference>
<name>A0A9X0C280_9EURO</name>
<keyword evidence="5" id="KW-0408">Iron</keyword>
<dbReference type="InterPro" id="IPR001128">
    <property type="entry name" value="Cyt_P450"/>
</dbReference>
<organism evidence="6 7">
    <name type="scientific">Penicillium fimorum</name>
    <dbReference type="NCBI Taxonomy" id="1882269"/>
    <lineage>
        <taxon>Eukaryota</taxon>
        <taxon>Fungi</taxon>
        <taxon>Dikarya</taxon>
        <taxon>Ascomycota</taxon>
        <taxon>Pezizomycotina</taxon>
        <taxon>Eurotiomycetes</taxon>
        <taxon>Eurotiomycetidae</taxon>
        <taxon>Eurotiales</taxon>
        <taxon>Aspergillaceae</taxon>
        <taxon>Penicillium</taxon>
    </lineage>
</organism>
<evidence type="ECO:0000256" key="4">
    <source>
        <dbReference type="ARBA" id="ARBA00023002"/>
    </source>
</evidence>
<dbReference type="Proteomes" id="UP001149954">
    <property type="component" value="Unassembled WGS sequence"/>
</dbReference>
<dbReference type="Gene3D" id="1.10.630.10">
    <property type="entry name" value="Cytochrome P450"/>
    <property type="match status" value="1"/>
</dbReference>
<evidence type="ECO:0000256" key="1">
    <source>
        <dbReference type="ARBA" id="ARBA00001971"/>
    </source>
</evidence>
<dbReference type="PANTHER" id="PTHR46206">
    <property type="entry name" value="CYTOCHROME P450"/>
    <property type="match status" value="1"/>
</dbReference>
<comment type="similarity">
    <text evidence="2">Belongs to the cytochrome P450 family.</text>
</comment>
<dbReference type="AlphaFoldDB" id="A0A9X0C280"/>
<gene>
    <name evidence="6" type="ORF">N7463_010886</name>
</gene>
<keyword evidence="4" id="KW-0560">Oxidoreductase</keyword>
<reference evidence="6" key="1">
    <citation type="submission" date="2022-12" db="EMBL/GenBank/DDBJ databases">
        <authorList>
            <person name="Petersen C."/>
        </authorList>
    </citation>
    <scope>NUCLEOTIDE SEQUENCE</scope>
    <source>
        <strain evidence="6">IBT 29495</strain>
    </source>
</reference>
<comment type="cofactor">
    <cofactor evidence="1">
        <name>heme</name>
        <dbReference type="ChEBI" id="CHEBI:30413"/>
    </cofactor>
</comment>
<dbReference type="Pfam" id="PF00067">
    <property type="entry name" value="p450"/>
    <property type="match status" value="1"/>
</dbReference>
<evidence type="ECO:0000256" key="5">
    <source>
        <dbReference type="ARBA" id="ARBA00023004"/>
    </source>
</evidence>
<keyword evidence="3" id="KW-0479">Metal-binding</keyword>
<keyword evidence="7" id="KW-1185">Reference proteome</keyword>
<comment type="caution">
    <text evidence="6">The sequence shown here is derived from an EMBL/GenBank/DDBJ whole genome shotgun (WGS) entry which is preliminary data.</text>
</comment>
<dbReference type="GO" id="GO:0043386">
    <property type="term" value="P:mycotoxin biosynthetic process"/>
    <property type="evidence" value="ECO:0007669"/>
    <property type="project" value="UniProtKB-ARBA"/>
</dbReference>
<dbReference type="GO" id="GO:0016705">
    <property type="term" value="F:oxidoreductase activity, acting on paired donors, with incorporation or reduction of molecular oxygen"/>
    <property type="evidence" value="ECO:0007669"/>
    <property type="project" value="InterPro"/>
</dbReference>
<evidence type="ECO:0000313" key="6">
    <source>
        <dbReference type="EMBL" id="KAJ5494799.1"/>
    </source>
</evidence>
<protein>
    <submittedName>
        <fullName evidence="6">Cytochrome P450</fullName>
    </submittedName>
</protein>
<evidence type="ECO:0000256" key="3">
    <source>
        <dbReference type="ARBA" id="ARBA00022723"/>
    </source>
</evidence>
<dbReference type="EMBL" id="JAPWDS010000006">
    <property type="protein sequence ID" value="KAJ5494799.1"/>
    <property type="molecule type" value="Genomic_DNA"/>
</dbReference>
<dbReference type="SUPFAM" id="SSF48264">
    <property type="entry name" value="Cytochrome P450"/>
    <property type="match status" value="1"/>
</dbReference>
<dbReference type="GO" id="GO:0020037">
    <property type="term" value="F:heme binding"/>
    <property type="evidence" value="ECO:0007669"/>
    <property type="project" value="InterPro"/>
</dbReference>
<accession>A0A9X0C280</accession>
<sequence>MSCGGKILILQEFILGIQCHKFHFGPVSEDSINFGNGFHTCLGRFLAQQVLKLVFVNLQNYEFKWQDEDGKRPPTFPNEFALTPNPTVPILIRARKH</sequence>